<evidence type="ECO:0000313" key="2">
    <source>
        <dbReference type="Proteomes" id="UP000221837"/>
    </source>
</evidence>
<name>A0A1S6UB64_9CAUD</name>
<accession>A0A1S6UB64</accession>
<protein>
    <submittedName>
        <fullName evidence="1">Uncharacterized protein</fullName>
    </submittedName>
</protein>
<evidence type="ECO:0000313" key="1">
    <source>
        <dbReference type="EMBL" id="AQW88942.1"/>
    </source>
</evidence>
<sequence length="69" mass="8162">MTIAEIQKQLANSFQNGYYIRRPHFIALNVELYLDKNNNLFEIDTQEGRVVEVNFTRVESTVTDWEIIL</sequence>
<organism evidence="1 2">
    <name type="scientific">Serratia phage BF</name>
    <dbReference type="NCBI Taxonomy" id="1962671"/>
    <lineage>
        <taxon>Viruses</taxon>
        <taxon>Duplodnaviria</taxon>
        <taxon>Heunggongvirae</taxon>
        <taxon>Uroviricota</taxon>
        <taxon>Caudoviricetes</taxon>
        <taxon>Eneladusvirus</taxon>
        <taxon>Eneladusvirus BF</taxon>
    </lineage>
</organism>
<dbReference type="Proteomes" id="UP000221837">
    <property type="component" value="Genome"/>
</dbReference>
<keyword evidence="2" id="KW-1185">Reference proteome</keyword>
<reference evidence="1" key="1">
    <citation type="submission" date="2017-02" db="EMBL/GenBank/DDBJ databases">
        <title>Genome sequence of Serratia marcescens phage BF.</title>
        <authorList>
            <person name="Casey E."/>
            <person name="Fitzgerald B."/>
            <person name="Mahony J."/>
            <person name="Lugli G."/>
            <person name="Ventura M."/>
            <person name="van Sinderen D."/>
        </authorList>
    </citation>
    <scope>NUCLEOTIDE SEQUENCE [LARGE SCALE GENOMIC DNA]</scope>
</reference>
<gene>
    <name evidence="1" type="ORF">BF_0417</name>
</gene>
<dbReference type="EMBL" id="KY630187">
    <property type="protein sequence ID" value="AQW88942.1"/>
    <property type="molecule type" value="Genomic_DNA"/>
</dbReference>
<proteinExistence type="predicted"/>
<dbReference type="OrthoDB" id="28737at10239"/>